<gene>
    <name evidence="1" type="ORF">EDEG_02368</name>
</gene>
<reference evidence="1 2" key="1">
    <citation type="submission" date="2011-08" db="EMBL/GenBank/DDBJ databases">
        <authorList>
            <person name="Liu Z.J."/>
            <person name="Shi F.L."/>
            <person name="Lu J.Q."/>
            <person name="Li M."/>
            <person name="Wang Z.L."/>
        </authorList>
    </citation>
    <scope>NUCLEOTIDE SEQUENCE [LARGE SCALE GENOMIC DNA]</scope>
    <source>
        <strain evidence="1 2">USNM 41457</strain>
    </source>
</reference>
<dbReference type="Proteomes" id="UP000003163">
    <property type="component" value="Unassembled WGS sequence"/>
</dbReference>
<keyword evidence="2" id="KW-1185">Reference proteome</keyword>
<proteinExistence type="predicted"/>
<protein>
    <submittedName>
        <fullName evidence="1">Uncharacterized protein</fullName>
    </submittedName>
</protein>
<evidence type="ECO:0000313" key="1">
    <source>
        <dbReference type="EMBL" id="EJW03276.1"/>
    </source>
</evidence>
<reference evidence="2" key="2">
    <citation type="submission" date="2015-07" db="EMBL/GenBank/DDBJ databases">
        <title>Contrasting host-pathogen interactions and genome evolution in two generalist and specialist microsporidian pathogens of mosquitoes.</title>
        <authorList>
            <consortium name="The Broad Institute Genomics Platform"/>
            <consortium name="The Broad Institute Genome Sequencing Center for Infectious Disease"/>
            <person name="Cuomo C.A."/>
            <person name="Sanscrainte N.D."/>
            <person name="Goldberg J.M."/>
            <person name="Heiman D."/>
            <person name="Young S."/>
            <person name="Zeng Q."/>
            <person name="Becnel J.J."/>
            <person name="Birren B.W."/>
        </authorList>
    </citation>
    <scope>NUCLEOTIDE SEQUENCE [LARGE SCALE GENOMIC DNA]</scope>
    <source>
        <strain evidence="2">USNM 41457</strain>
    </source>
</reference>
<comment type="caution">
    <text evidence="1">The sequence shown here is derived from an EMBL/GenBank/DDBJ whole genome shotgun (WGS) entry which is preliminary data.</text>
</comment>
<dbReference type="VEuPathDB" id="MicrosporidiaDB:EDEG_02368"/>
<dbReference type="EMBL" id="AFBI03000041">
    <property type="protein sequence ID" value="EJW03276.1"/>
    <property type="molecule type" value="Genomic_DNA"/>
</dbReference>
<sequence>MCPRKFTVTLGKTKIANLSINDTFILQQKNYIDVEFLENVKKLKIKIIRKEKEVSNNFEYEKCIFKEDYNTEFCVKKNILVFIDTFFTFNLDCFYFLCSHIIMLKFDDQEIKIPLRIVQCSLYK</sequence>
<evidence type="ECO:0000313" key="2">
    <source>
        <dbReference type="Proteomes" id="UP000003163"/>
    </source>
</evidence>
<accession>J9D657</accession>
<organism evidence="1 2">
    <name type="scientific">Edhazardia aedis (strain USNM 41457)</name>
    <name type="common">Microsporidian parasite</name>
    <dbReference type="NCBI Taxonomy" id="1003232"/>
    <lineage>
        <taxon>Eukaryota</taxon>
        <taxon>Fungi</taxon>
        <taxon>Fungi incertae sedis</taxon>
        <taxon>Microsporidia</taxon>
        <taxon>Edhazardia</taxon>
    </lineage>
</organism>
<dbReference type="HOGENOM" id="CLU_2003882_0_0_1"/>
<name>J9D657_EDHAE</name>
<dbReference type="InParanoid" id="J9D657"/>
<dbReference type="AlphaFoldDB" id="J9D657"/>